<dbReference type="OrthoDB" id="4269629at2"/>
<sequence>MQSLPIVGLWLLALLFLASAQAAPTIEQYGALANTQKMALSPSGKFLAFRSLANDKDRLIVYSLEQNKALLATDISKLMPHQIYFADDEHVILVMSQLKRFFGYRGEYNVSTAFVVNVSDASAQQLLTPGDNIAYAQTGLGRVVGISADKKTLYMPALVGRTEDDLAPDLSLMKVNIDKPRRPRRAAKGKNGTNDFFLNDKGKIIARETYNNAQNRHQIEVKDGASWKAVFQQEAEMMQVSFVASTPDFASLVMLHIDPESGRDTYSTLELATGNITPKVLTNDSADVERVFTNVNRTAFGVQYSGLKPSYKFFDPAIDQQLNTIVNAFPQDSVWLTSWSDDWKKLLVYVEGDTTSGDYYLFSQGEKPRYIASARSEITPDDLHPTGRITLAMTDGMKVPTILTIPQDKAQALKNLPAVVLPHGGPESYDRTEFDWLAQAIASQGYLVIKPQFRGSAGYGRDHLVAGFGEWGRKMQDDVTESLQKLVAKGIVDGDRVCIVGGSYGGYSALAGGAFTPDVYRCVVSFNGVSNLPDMLKFERKRYGKHHWVITYFEQFMVPGEATKEKLNAVSPSEFAAQFKAPVLLIHGENDETVPFDQSELMYEELKDHKKSVQLIKLKDENHHLMNQDNRQLALRSIIDFLNEHLQPKQITTR</sequence>
<evidence type="ECO:0000259" key="3">
    <source>
        <dbReference type="Pfam" id="PF00326"/>
    </source>
</evidence>
<dbReference type="STRING" id="1117647.M5M_16300"/>
<feature type="signal peptide" evidence="2">
    <location>
        <begin position="1"/>
        <end position="22"/>
    </location>
</feature>
<reference evidence="4 5" key="1">
    <citation type="journal article" date="2013" name="Genome Announc.">
        <title>Complete genome sequence of Simiduia agarivorans SA1(T), a marine bacterium able to degrade a variety of polysaccharides.</title>
        <authorList>
            <person name="Lin S.Y."/>
            <person name="Shieh W.Y."/>
            <person name="Chen J.S."/>
            <person name="Tang S.L."/>
        </authorList>
    </citation>
    <scope>NUCLEOTIDE SEQUENCE [LARGE SCALE GENOMIC DNA]</scope>
    <source>
        <strain evidence="5">DSM 21679 / JCM 13881 / BCRC 17597 / SA1</strain>
    </source>
</reference>
<dbReference type="HOGENOM" id="CLU_008615_3_1_6"/>
<dbReference type="PANTHER" id="PTHR42776:SF27">
    <property type="entry name" value="DIPEPTIDYL PEPTIDASE FAMILY MEMBER 6"/>
    <property type="match status" value="1"/>
</dbReference>
<dbReference type="InterPro" id="IPR001375">
    <property type="entry name" value="Peptidase_S9_cat"/>
</dbReference>
<keyword evidence="5" id="KW-1185">Reference proteome</keyword>
<dbReference type="RefSeq" id="WP_015048543.1">
    <property type="nucleotide sequence ID" value="NC_018868.3"/>
</dbReference>
<dbReference type="Pfam" id="PF00326">
    <property type="entry name" value="Peptidase_S9"/>
    <property type="match status" value="1"/>
</dbReference>
<dbReference type="Gene3D" id="3.40.50.1820">
    <property type="entry name" value="alpha/beta hydrolase"/>
    <property type="match status" value="1"/>
</dbReference>
<dbReference type="AlphaFoldDB" id="K4KQ45"/>
<evidence type="ECO:0000313" key="5">
    <source>
        <dbReference type="Proteomes" id="UP000000466"/>
    </source>
</evidence>
<dbReference type="EMBL" id="CP003746">
    <property type="protein sequence ID" value="AFV00391.1"/>
    <property type="molecule type" value="Genomic_DNA"/>
</dbReference>
<evidence type="ECO:0000313" key="4">
    <source>
        <dbReference type="EMBL" id="AFV00391.1"/>
    </source>
</evidence>
<dbReference type="GO" id="GO:0006508">
    <property type="term" value="P:proteolysis"/>
    <property type="evidence" value="ECO:0007669"/>
    <property type="project" value="InterPro"/>
</dbReference>
<dbReference type="GO" id="GO:0004252">
    <property type="term" value="F:serine-type endopeptidase activity"/>
    <property type="evidence" value="ECO:0007669"/>
    <property type="project" value="TreeGrafter"/>
</dbReference>
<dbReference type="SUPFAM" id="SSF82171">
    <property type="entry name" value="DPP6 N-terminal domain-like"/>
    <property type="match status" value="1"/>
</dbReference>
<dbReference type="Proteomes" id="UP000000466">
    <property type="component" value="Chromosome"/>
</dbReference>
<proteinExistence type="predicted"/>
<protein>
    <submittedName>
        <fullName evidence="4">Prolyl oligopeptidase family protein</fullName>
    </submittedName>
</protein>
<gene>
    <name evidence="4" type="ordered locus">M5M_16300</name>
</gene>
<dbReference type="SUPFAM" id="SSF53474">
    <property type="entry name" value="alpha/beta-Hydrolases"/>
    <property type="match status" value="1"/>
</dbReference>
<evidence type="ECO:0000256" key="2">
    <source>
        <dbReference type="SAM" id="SignalP"/>
    </source>
</evidence>
<feature type="chain" id="PRO_5003880077" evidence="2">
    <location>
        <begin position="23"/>
        <end position="654"/>
    </location>
</feature>
<accession>K4KQ45</accession>
<keyword evidence="2" id="KW-0732">Signal</keyword>
<name>K4KQ45_SIMAS</name>
<keyword evidence="1" id="KW-0378">Hydrolase</keyword>
<dbReference type="KEGG" id="saga:M5M_16300"/>
<feature type="domain" description="Peptidase S9 prolyl oligopeptidase catalytic" evidence="3">
    <location>
        <begin position="433"/>
        <end position="647"/>
    </location>
</feature>
<dbReference type="InterPro" id="IPR029058">
    <property type="entry name" value="AB_hydrolase_fold"/>
</dbReference>
<organism evidence="4 5">
    <name type="scientific">Simiduia agarivorans (strain DSM 21679 / JCM 13881 / BCRC 17597 / SA1)</name>
    <dbReference type="NCBI Taxonomy" id="1117647"/>
    <lineage>
        <taxon>Bacteria</taxon>
        <taxon>Pseudomonadati</taxon>
        <taxon>Pseudomonadota</taxon>
        <taxon>Gammaproteobacteria</taxon>
        <taxon>Cellvibrionales</taxon>
        <taxon>Cellvibrionaceae</taxon>
        <taxon>Simiduia</taxon>
    </lineage>
</organism>
<dbReference type="PANTHER" id="PTHR42776">
    <property type="entry name" value="SERINE PEPTIDASE S9 FAMILY MEMBER"/>
    <property type="match status" value="1"/>
</dbReference>
<evidence type="ECO:0000256" key="1">
    <source>
        <dbReference type="ARBA" id="ARBA00022801"/>
    </source>
</evidence>
<dbReference type="eggNOG" id="COG1506">
    <property type="taxonomic scope" value="Bacteria"/>
</dbReference>